<organism evidence="1 2">
    <name type="scientific">Anopheles albimanus</name>
    <name type="common">New world malaria mosquito</name>
    <dbReference type="NCBI Taxonomy" id="7167"/>
    <lineage>
        <taxon>Eukaryota</taxon>
        <taxon>Metazoa</taxon>
        <taxon>Ecdysozoa</taxon>
        <taxon>Arthropoda</taxon>
        <taxon>Hexapoda</taxon>
        <taxon>Insecta</taxon>
        <taxon>Pterygota</taxon>
        <taxon>Neoptera</taxon>
        <taxon>Endopterygota</taxon>
        <taxon>Diptera</taxon>
        <taxon>Nematocera</taxon>
        <taxon>Culicoidea</taxon>
        <taxon>Culicidae</taxon>
        <taxon>Anophelinae</taxon>
        <taxon>Anopheles</taxon>
    </lineage>
</organism>
<dbReference type="VEuPathDB" id="VectorBase:AALB014447"/>
<evidence type="ECO:0000313" key="2">
    <source>
        <dbReference type="Proteomes" id="UP000069272"/>
    </source>
</evidence>
<reference evidence="1 2" key="1">
    <citation type="journal article" date="2017" name="G3 (Bethesda)">
        <title>The Physical Genome Mapping of Anopheles albimanus Corrected Scaffold Misassemblies and Identified Interarm Rearrangements in Genus Anopheles.</title>
        <authorList>
            <person name="Artemov G.N."/>
            <person name="Peery A.N."/>
            <person name="Jiang X."/>
            <person name="Tu Z."/>
            <person name="Stegniy V.N."/>
            <person name="Sharakhova M.V."/>
            <person name="Sharakhov I.V."/>
        </authorList>
    </citation>
    <scope>NUCLEOTIDE SEQUENCE [LARGE SCALE GENOMIC DNA]</scope>
    <source>
        <strain evidence="1 2">ALBI9_A</strain>
    </source>
</reference>
<keyword evidence="2" id="KW-1185">Reference proteome</keyword>
<dbReference type="Proteomes" id="UP000069272">
    <property type="component" value="Chromosome 3L"/>
</dbReference>
<protein>
    <submittedName>
        <fullName evidence="1">Uncharacterized protein</fullName>
    </submittedName>
</protein>
<name>A0A182FXT0_ANOAL</name>
<proteinExistence type="predicted"/>
<dbReference type="EnsemblMetazoa" id="AALB014447-RA">
    <property type="protein sequence ID" value="AALB014447-PA"/>
    <property type="gene ID" value="AALB014447"/>
</dbReference>
<reference evidence="1" key="2">
    <citation type="submission" date="2022-08" db="UniProtKB">
        <authorList>
            <consortium name="EnsemblMetazoa"/>
        </authorList>
    </citation>
    <scope>IDENTIFICATION</scope>
    <source>
        <strain evidence="1">STECLA/ALBI9_A</strain>
    </source>
</reference>
<sequence>MDPPGIHPATTG</sequence>
<evidence type="ECO:0000313" key="1">
    <source>
        <dbReference type="EnsemblMetazoa" id="AALB014447-PA"/>
    </source>
</evidence>
<accession>A0A182FXT0</accession>